<dbReference type="PANTHER" id="PTHR30146:SF150">
    <property type="entry name" value="ARABINOSE METABOLISM TRANSCRIPTIONAL REPRESSOR"/>
    <property type="match status" value="1"/>
</dbReference>
<dbReference type="CDD" id="cd06298">
    <property type="entry name" value="PBP1_CcpA"/>
    <property type="match status" value="1"/>
</dbReference>
<gene>
    <name evidence="9" type="primary">ccpA</name>
    <name evidence="9" type="ORF">HMPREF9498_01688</name>
</gene>
<dbReference type="PROSITE" id="PS00356">
    <property type="entry name" value="HTH_LACI_1"/>
    <property type="match status" value="1"/>
</dbReference>
<keyword evidence="2 7" id="KW-0678">Repressor</keyword>
<dbReference type="CDD" id="cd01392">
    <property type="entry name" value="HTH_LacI"/>
    <property type="match status" value="1"/>
</dbReference>
<keyword evidence="3 7" id="KW-0805">Transcription regulation</keyword>
<keyword evidence="6 7" id="KW-0804">Transcription</keyword>
<dbReference type="EMBL" id="AEBR01000054">
    <property type="protein sequence ID" value="EFM82750.1"/>
    <property type="molecule type" value="Genomic_DNA"/>
</dbReference>
<dbReference type="SMR" id="A0A125W5Z0"/>
<dbReference type="GO" id="GO:0000976">
    <property type="term" value="F:transcription cis-regulatory region binding"/>
    <property type="evidence" value="ECO:0007669"/>
    <property type="project" value="TreeGrafter"/>
</dbReference>
<dbReference type="Pfam" id="PF00356">
    <property type="entry name" value="LacI"/>
    <property type="match status" value="1"/>
</dbReference>
<dbReference type="AlphaFoldDB" id="A0A125W5Z0"/>
<feature type="domain" description="HTH lacI-type" evidence="8">
    <location>
        <begin position="6"/>
        <end position="60"/>
    </location>
</feature>
<evidence type="ECO:0000256" key="4">
    <source>
        <dbReference type="ARBA" id="ARBA00023125"/>
    </source>
</evidence>
<proteinExistence type="predicted"/>
<dbReference type="InterPro" id="IPR000843">
    <property type="entry name" value="HTH_LacI"/>
</dbReference>
<dbReference type="PRINTS" id="PR00036">
    <property type="entry name" value="HTHLACI"/>
</dbReference>
<dbReference type="FunFam" id="3.40.50.2300:FF:000140">
    <property type="entry name" value="Catabolite control protein A"/>
    <property type="match status" value="1"/>
</dbReference>
<evidence type="ECO:0000256" key="3">
    <source>
        <dbReference type="ARBA" id="ARBA00023015"/>
    </source>
</evidence>
<dbReference type="Gene3D" id="3.40.50.2300">
    <property type="match status" value="2"/>
</dbReference>
<comment type="function">
    <text evidence="7">Global transcriptional regulator of carbon catabolite repression (CCR) and carbon catabolite activation (CCA), which ensures optimal energy usage under diverse conditions.</text>
</comment>
<sequence>MEKQTITIYDVAREANVSMATVSRVVNGNPNVKPATRKKVLEVIDRLDYRPNAVARGLASKKTTTVGVIIPDVSNAFFASLARGIDDVATMYKYNIILANSDGDDQKEVTVLNNLLAKQVDGIIFMGHRITDDIRGEFSRSKTPVVLAGSIDPDEQVGSVNIDYTEATKDATATLAKNGNKKIAFVSGALIDPINGQNRMKGYKEALAENGLSYNEGLVFESEYKFKAGINLAERVRNSGATAAFVTDDELAIGLLDGMLDAGVKVPEEFEIITSNNSLLTEVSRPRLSSITQPLYDIGAVSMRLLTKLMNKEEIEEKTVVLPYGIDQKGSTK</sequence>
<dbReference type="InterPro" id="IPR046335">
    <property type="entry name" value="LacI/GalR-like_sensor"/>
</dbReference>
<dbReference type="InterPro" id="IPR006377">
    <property type="entry name" value="CcpA"/>
</dbReference>
<dbReference type="InterPro" id="IPR028082">
    <property type="entry name" value="Peripla_BP_I"/>
</dbReference>
<dbReference type="FunFam" id="1.10.260.40:FF:000002">
    <property type="entry name" value="HTH-type transcriptional repressor PurR"/>
    <property type="match status" value="1"/>
</dbReference>
<dbReference type="RefSeq" id="WP_002357319.1">
    <property type="nucleotide sequence ID" value="NZ_GL454455.1"/>
</dbReference>
<dbReference type="PANTHER" id="PTHR30146">
    <property type="entry name" value="LACI-RELATED TRANSCRIPTIONAL REPRESSOR"/>
    <property type="match status" value="1"/>
</dbReference>
<dbReference type="Gene3D" id="1.10.260.40">
    <property type="entry name" value="lambda repressor-like DNA-binding domains"/>
    <property type="match status" value="1"/>
</dbReference>
<dbReference type="InterPro" id="IPR010982">
    <property type="entry name" value="Lambda_DNA-bd_dom_sf"/>
</dbReference>
<protein>
    <recommendedName>
        <fullName evidence="1 7">Catabolite control protein A</fullName>
    </recommendedName>
</protein>
<organism evidence="9 10">
    <name type="scientific">Enterococcus faecalis TX4248</name>
    <dbReference type="NCBI Taxonomy" id="749495"/>
    <lineage>
        <taxon>Bacteria</taxon>
        <taxon>Bacillati</taxon>
        <taxon>Bacillota</taxon>
        <taxon>Bacilli</taxon>
        <taxon>Lactobacillales</taxon>
        <taxon>Enterococcaceae</taxon>
        <taxon>Enterococcus</taxon>
    </lineage>
</organism>
<comment type="caution">
    <text evidence="9">The sequence shown here is derived from an EMBL/GenBank/DDBJ whole genome shotgun (WGS) entry which is preliminary data.</text>
</comment>
<dbReference type="Pfam" id="PF13377">
    <property type="entry name" value="Peripla_BP_3"/>
    <property type="match status" value="1"/>
</dbReference>
<dbReference type="SMART" id="SM00354">
    <property type="entry name" value="HTH_LACI"/>
    <property type="match status" value="1"/>
</dbReference>
<reference evidence="9 10" key="1">
    <citation type="submission" date="2010-07" db="EMBL/GenBank/DDBJ databases">
        <authorList>
            <person name="Sid Ahmed O."/>
        </authorList>
    </citation>
    <scope>NUCLEOTIDE SEQUENCE [LARGE SCALE GENOMIC DNA]</scope>
    <source>
        <strain evidence="9 10">TX4248</strain>
    </source>
</reference>
<evidence type="ECO:0000259" key="8">
    <source>
        <dbReference type="PROSITE" id="PS50932"/>
    </source>
</evidence>
<dbReference type="PROSITE" id="PS50932">
    <property type="entry name" value="HTH_LACI_2"/>
    <property type="match status" value="1"/>
</dbReference>
<dbReference type="SUPFAM" id="SSF47413">
    <property type="entry name" value="lambda repressor-like DNA-binding domains"/>
    <property type="match status" value="1"/>
</dbReference>
<dbReference type="GO" id="GO:0003700">
    <property type="term" value="F:DNA-binding transcription factor activity"/>
    <property type="evidence" value="ECO:0007669"/>
    <property type="project" value="TreeGrafter"/>
</dbReference>
<dbReference type="HOGENOM" id="CLU_037628_6_0_9"/>
<evidence type="ECO:0000313" key="9">
    <source>
        <dbReference type="EMBL" id="EFM82750.1"/>
    </source>
</evidence>
<evidence type="ECO:0000256" key="1">
    <source>
        <dbReference type="ARBA" id="ARBA00019435"/>
    </source>
</evidence>
<dbReference type="NCBIfam" id="TIGR01481">
    <property type="entry name" value="ccpA"/>
    <property type="match status" value="1"/>
</dbReference>
<evidence type="ECO:0000256" key="5">
    <source>
        <dbReference type="ARBA" id="ARBA00023159"/>
    </source>
</evidence>
<evidence type="ECO:0000256" key="7">
    <source>
        <dbReference type="RuleBase" id="RU368079"/>
    </source>
</evidence>
<evidence type="ECO:0000313" key="10">
    <source>
        <dbReference type="Proteomes" id="UP000004846"/>
    </source>
</evidence>
<accession>A0A125W5Z0</accession>
<dbReference type="SUPFAM" id="SSF53822">
    <property type="entry name" value="Periplasmic binding protein-like I"/>
    <property type="match status" value="1"/>
</dbReference>
<dbReference type="Proteomes" id="UP000004846">
    <property type="component" value="Unassembled WGS sequence"/>
</dbReference>
<keyword evidence="4 7" id="KW-0238">DNA-binding</keyword>
<evidence type="ECO:0000256" key="6">
    <source>
        <dbReference type="ARBA" id="ARBA00023163"/>
    </source>
</evidence>
<evidence type="ECO:0000256" key="2">
    <source>
        <dbReference type="ARBA" id="ARBA00022491"/>
    </source>
</evidence>
<name>A0A125W5Z0_ENTFL</name>
<keyword evidence="5 7" id="KW-0010">Activator</keyword>